<dbReference type="EMBL" id="LMTR01000079">
    <property type="protein sequence ID" value="KWT65455.1"/>
    <property type="molecule type" value="Genomic_DNA"/>
</dbReference>
<name>A0A120CU12_HYPSL</name>
<dbReference type="PATRIC" id="fig|121290.4.peg.179"/>
<organism evidence="2 3">
    <name type="scientific">Hyphomicrobium sulfonivorans</name>
    <dbReference type="NCBI Taxonomy" id="121290"/>
    <lineage>
        <taxon>Bacteria</taxon>
        <taxon>Pseudomonadati</taxon>
        <taxon>Pseudomonadota</taxon>
        <taxon>Alphaproteobacteria</taxon>
        <taxon>Hyphomicrobiales</taxon>
        <taxon>Hyphomicrobiaceae</taxon>
        <taxon>Hyphomicrobium</taxon>
    </lineage>
</organism>
<dbReference type="AlphaFoldDB" id="A0A120CU12"/>
<keyword evidence="3" id="KW-1185">Reference proteome</keyword>
<feature type="compositionally biased region" description="Polar residues" evidence="1">
    <location>
        <begin position="1"/>
        <end position="15"/>
    </location>
</feature>
<reference evidence="2 3" key="1">
    <citation type="submission" date="2015-10" db="EMBL/GenBank/DDBJ databases">
        <title>Transcriptomic analysis of a linuron degrading triple-species bacterial consortium.</title>
        <authorList>
            <person name="Albers P."/>
        </authorList>
    </citation>
    <scope>NUCLEOTIDE SEQUENCE [LARGE SCALE GENOMIC DNA]</scope>
    <source>
        <strain evidence="2 3">WDL6</strain>
    </source>
</reference>
<protein>
    <submittedName>
        <fullName evidence="2">Uncharacterized protein</fullName>
    </submittedName>
</protein>
<evidence type="ECO:0000256" key="1">
    <source>
        <dbReference type="SAM" id="MobiDB-lite"/>
    </source>
</evidence>
<feature type="region of interest" description="Disordered" evidence="1">
    <location>
        <begin position="1"/>
        <end position="42"/>
    </location>
</feature>
<gene>
    <name evidence="2" type="ORF">APY04_2807</name>
</gene>
<accession>A0A120CU12</accession>
<proteinExistence type="predicted"/>
<evidence type="ECO:0000313" key="3">
    <source>
        <dbReference type="Proteomes" id="UP000059074"/>
    </source>
</evidence>
<comment type="caution">
    <text evidence="2">The sequence shown here is derived from an EMBL/GenBank/DDBJ whole genome shotgun (WGS) entry which is preliminary data.</text>
</comment>
<evidence type="ECO:0000313" key="2">
    <source>
        <dbReference type="EMBL" id="KWT65455.1"/>
    </source>
</evidence>
<sequence>MKSPSWTQQSKQPGSGSAYYHDISGIHIGRHPTRHGHWTERG</sequence>
<dbReference type="Proteomes" id="UP000059074">
    <property type="component" value="Unassembled WGS sequence"/>
</dbReference>